<dbReference type="EMBL" id="CP043498">
    <property type="protein sequence ID" value="QFY62401.1"/>
    <property type="molecule type" value="Genomic_DNA"/>
</dbReference>
<dbReference type="AlphaFoldDB" id="A0A5Q0CEM3"/>
<organism evidence="1 2">
    <name type="scientific">Rhizobium grahamii</name>
    <dbReference type="NCBI Taxonomy" id="1120045"/>
    <lineage>
        <taxon>Bacteria</taxon>
        <taxon>Pseudomonadati</taxon>
        <taxon>Pseudomonadota</taxon>
        <taxon>Alphaproteobacteria</taxon>
        <taxon>Hyphomicrobiales</taxon>
        <taxon>Rhizobiaceae</taxon>
        <taxon>Rhizobium/Agrobacterium group</taxon>
        <taxon>Rhizobium</taxon>
    </lineage>
</organism>
<proteinExistence type="predicted"/>
<evidence type="ECO:0000313" key="1">
    <source>
        <dbReference type="EMBL" id="QFY62401.1"/>
    </source>
</evidence>
<sequence>METAKTLLEMSIRERRQFFATVADALEARASEAFSDGNIRFAANSMNLALAIRGNAVELSTTNLKAAEILLQQGINLVDQFQNDKAPSHTLH</sequence>
<dbReference type="KEGG" id="rgr:FZ934_08710"/>
<keyword evidence="2" id="KW-1185">Reference proteome</keyword>
<dbReference type="OrthoDB" id="8373043at2"/>
<dbReference type="Proteomes" id="UP000326881">
    <property type="component" value="Chromosome"/>
</dbReference>
<accession>A0A5Q0CEM3</accession>
<reference evidence="1 2" key="1">
    <citation type="submission" date="2019-08" db="EMBL/GenBank/DDBJ databases">
        <title>Prosopis cineraria nodule microbiome.</title>
        <authorList>
            <person name="Ali R."/>
            <person name="Chaluvadi S.R."/>
            <person name="Wang X."/>
        </authorList>
    </citation>
    <scope>NUCLEOTIDE SEQUENCE [LARGE SCALE GENOMIC DNA]</scope>
    <source>
        <strain evidence="1 2">BG7</strain>
    </source>
</reference>
<evidence type="ECO:0000313" key="2">
    <source>
        <dbReference type="Proteomes" id="UP000326881"/>
    </source>
</evidence>
<name>A0A5Q0CEM3_9HYPH</name>
<protein>
    <submittedName>
        <fullName evidence="1">Uncharacterized protein</fullName>
    </submittedName>
</protein>
<gene>
    <name evidence="1" type="ORF">FZ934_08710</name>
</gene>